<dbReference type="AlphaFoldDB" id="A0A8B0SMB7"/>
<name>A0A8B0SMB7_9GAMM</name>
<evidence type="ECO:0000256" key="4">
    <source>
        <dbReference type="ARBA" id="ARBA00023136"/>
    </source>
</evidence>
<keyword evidence="5" id="KW-0564">Palmitate</keyword>
<dbReference type="EMBL" id="CP072748">
    <property type="protein sequence ID" value="QTX11198.1"/>
    <property type="molecule type" value="Genomic_DNA"/>
</dbReference>
<evidence type="ECO:0000256" key="5">
    <source>
        <dbReference type="ARBA" id="ARBA00023139"/>
    </source>
</evidence>
<gene>
    <name evidence="9" type="ORF">J1836_002180</name>
    <name evidence="8" type="ORF">J1836_10635</name>
</gene>
<evidence type="ECO:0000256" key="1">
    <source>
        <dbReference type="ARBA" id="ARBA00010296"/>
    </source>
</evidence>
<dbReference type="Proteomes" id="UP000664466">
    <property type="component" value="Unassembled WGS sequence"/>
</dbReference>
<keyword evidence="3 7" id="KW-0732">Signal</keyword>
<keyword evidence="4" id="KW-0472">Membrane</keyword>
<feature type="signal peptide" evidence="7">
    <location>
        <begin position="1"/>
        <end position="17"/>
    </location>
</feature>
<keyword evidence="10" id="KW-1185">Reference proteome</keyword>
<dbReference type="GO" id="GO:0016020">
    <property type="term" value="C:membrane"/>
    <property type="evidence" value="ECO:0007669"/>
    <property type="project" value="InterPro"/>
</dbReference>
<evidence type="ECO:0000256" key="2">
    <source>
        <dbReference type="ARBA" id="ARBA00022475"/>
    </source>
</evidence>
<reference evidence="9" key="2">
    <citation type="submission" date="2021-04" db="EMBL/GenBank/DDBJ databases">
        <title>Complete Genome and methylome analysis of Thiothrix fructosivorans ATCC 49748.</title>
        <authorList>
            <person name="Fomenkov A."/>
            <person name="Sun L."/>
            <person name="Vincze T."/>
            <person name="Grabovich M.Y."/>
            <person name="Roberts R.J."/>
        </authorList>
    </citation>
    <scope>NUCLEOTIDE SEQUENCE</scope>
    <source>
        <strain evidence="9">ATCC 49748</strain>
    </source>
</reference>
<dbReference type="PROSITE" id="PS51257">
    <property type="entry name" value="PROKAR_LIPOPROTEIN"/>
    <property type="match status" value="1"/>
</dbReference>
<sequence length="46" mass="4777">MQKLLSVLSLMALLLLAGCSTVEGIGKDLKSLGGTIEKEATTDKAK</sequence>
<comment type="similarity">
    <text evidence="1">Belongs to the EcnA/EcnB lipoprotein family.</text>
</comment>
<evidence type="ECO:0000256" key="7">
    <source>
        <dbReference type="SAM" id="SignalP"/>
    </source>
</evidence>
<dbReference type="EMBL" id="JAFMPM010000006">
    <property type="protein sequence ID" value="MBO0613368.1"/>
    <property type="molecule type" value="Genomic_DNA"/>
</dbReference>
<feature type="chain" id="PRO_5032589100" evidence="7">
    <location>
        <begin position="18"/>
        <end position="46"/>
    </location>
</feature>
<keyword evidence="6 9" id="KW-0449">Lipoprotein</keyword>
<dbReference type="Pfam" id="PF08085">
    <property type="entry name" value="Entericidin"/>
    <property type="match status" value="1"/>
</dbReference>
<keyword evidence="2" id="KW-1003">Cell membrane</keyword>
<reference evidence="8 10" key="1">
    <citation type="submission" date="2021-03" db="EMBL/GenBank/DDBJ databases">
        <title>Draft genome and methylome analysis of Thiotrix fructosivoruns ATCC 49748.</title>
        <authorList>
            <person name="Fomenkov A."/>
            <person name="Grabovich M.Y."/>
            <person name="Roberts R.J."/>
        </authorList>
    </citation>
    <scope>NUCLEOTIDE SEQUENCE [LARGE SCALE GENOMIC DNA]</scope>
    <source>
        <strain evidence="8 10">ATCC 49748</strain>
    </source>
</reference>
<dbReference type="RefSeq" id="WP_207251067.1">
    <property type="nucleotide sequence ID" value="NZ_JAFMPM010000006.1"/>
</dbReference>
<accession>A0A8B0SMB7</accession>
<evidence type="ECO:0000256" key="6">
    <source>
        <dbReference type="ARBA" id="ARBA00023288"/>
    </source>
</evidence>
<organism evidence="9">
    <name type="scientific">Thiothrix fructosivorans</name>
    <dbReference type="NCBI Taxonomy" id="111770"/>
    <lineage>
        <taxon>Bacteria</taxon>
        <taxon>Pseudomonadati</taxon>
        <taxon>Pseudomonadota</taxon>
        <taxon>Gammaproteobacteria</taxon>
        <taxon>Thiotrichales</taxon>
        <taxon>Thiotrichaceae</taxon>
        <taxon>Thiothrix</taxon>
    </lineage>
</organism>
<evidence type="ECO:0000256" key="3">
    <source>
        <dbReference type="ARBA" id="ARBA00022729"/>
    </source>
</evidence>
<evidence type="ECO:0000313" key="10">
    <source>
        <dbReference type="Proteomes" id="UP000664466"/>
    </source>
</evidence>
<dbReference type="GO" id="GO:0009636">
    <property type="term" value="P:response to toxic substance"/>
    <property type="evidence" value="ECO:0007669"/>
    <property type="project" value="InterPro"/>
</dbReference>
<proteinExistence type="inferred from homology"/>
<dbReference type="InterPro" id="IPR012556">
    <property type="entry name" value="Entericidin"/>
</dbReference>
<evidence type="ECO:0000313" key="8">
    <source>
        <dbReference type="EMBL" id="MBO0613368.1"/>
    </source>
</evidence>
<evidence type="ECO:0000313" key="9">
    <source>
        <dbReference type="EMBL" id="QTX11198.1"/>
    </source>
</evidence>
<protein>
    <submittedName>
        <fullName evidence="9">Entericidin A/B family lipoprotein</fullName>
    </submittedName>
</protein>